<feature type="compositionally biased region" description="Low complexity" evidence="1">
    <location>
        <begin position="250"/>
        <end position="264"/>
    </location>
</feature>
<organism evidence="4 5">
    <name type="scientific">Sulfurospirillum tamanense</name>
    <dbReference type="NCBI Taxonomy" id="2813362"/>
    <lineage>
        <taxon>Bacteria</taxon>
        <taxon>Pseudomonadati</taxon>
        <taxon>Campylobacterota</taxon>
        <taxon>Epsilonproteobacteria</taxon>
        <taxon>Campylobacterales</taxon>
        <taxon>Sulfurospirillaceae</taxon>
        <taxon>Sulfurospirillum</taxon>
    </lineage>
</organism>
<keyword evidence="5" id="KW-1185">Reference proteome</keyword>
<protein>
    <recommendedName>
        <fullName evidence="6">TspB protein</fullName>
    </recommendedName>
</protein>
<feature type="chain" id="PRO_5046897109" description="TspB protein" evidence="3">
    <location>
        <begin position="18"/>
        <end position="476"/>
    </location>
</feature>
<feature type="region of interest" description="Disordered" evidence="1">
    <location>
        <begin position="244"/>
        <end position="303"/>
    </location>
</feature>
<evidence type="ECO:0000313" key="5">
    <source>
        <dbReference type="Proteomes" id="UP000703590"/>
    </source>
</evidence>
<keyword evidence="3" id="KW-0732">Signal</keyword>
<feature type="compositionally biased region" description="Low complexity" evidence="1">
    <location>
        <begin position="294"/>
        <end position="303"/>
    </location>
</feature>
<comment type="caution">
    <text evidence="4">The sequence shown here is derived from an EMBL/GenBank/DDBJ whole genome shotgun (WGS) entry which is preliminary data.</text>
</comment>
<sequence>MKRIIALLVLFSSFSFANSFADAFEFETVGACPSFFDLTYAEYVTNVDTNYLYIVSPELVYSQTGNGKTFSKPLSLAHRTDAFQGFGGSELYCFEEEAWNISYNSDDRRWYYNYSTKLYLYSYANEIPADGCDPEIEDEIEGECYPKCVSPTLIRDKNSLQCRAPENACEEGKKNAHFLNNGECLDCSLLEGNAIPKCVCNGLGDTYNNARVVINSVLENWNVYATKCDNFSGEGMQFLVWESPLPPATPDNNTTNPDLANPDPVDINTTIPQPSPPPLVGGNTGGGTSGNGSGNNDTNTTGSSDICNTCPNGYFGREGGRCWSISDPFNVAKTRFCPWTTPTTGTPDGDPDGDPSGTPDGNGTAPDGECESGTWNEGLCVDDEKLDEDKFFSQVMSEYEKFDEAFNEILTLGSGLGTKTVSFVPAGSCAPLQVGVFGQTVKFDYIGPLSTMSPVFKWFAMIGFLLISLKFAFWKV</sequence>
<reference evidence="4" key="2">
    <citation type="submission" date="2021-02" db="EMBL/GenBank/DDBJ databases">
        <authorList>
            <person name="Merkel A.Y."/>
        </authorList>
    </citation>
    <scope>NUCLEOTIDE SEQUENCE</scope>
    <source>
        <strain evidence="4">T05b</strain>
    </source>
</reference>
<feature type="compositionally biased region" description="Low complexity" evidence="1">
    <location>
        <begin position="340"/>
        <end position="364"/>
    </location>
</feature>
<accession>A0ABS2WUA7</accession>
<evidence type="ECO:0000256" key="3">
    <source>
        <dbReference type="SAM" id="SignalP"/>
    </source>
</evidence>
<keyword evidence="2" id="KW-0472">Membrane</keyword>
<gene>
    <name evidence="4" type="ORF">JWV37_10340</name>
</gene>
<reference evidence="4" key="1">
    <citation type="submission" date="2021-02" db="EMBL/GenBank/DDBJ databases">
        <title>Sulfurospirillum tamanensis sp. nov.</title>
        <authorList>
            <person name="Frolova A."/>
            <person name="Merkel A."/>
            <person name="Slobodkin A."/>
        </authorList>
    </citation>
    <scope>NUCLEOTIDE SEQUENCE</scope>
    <source>
        <strain evidence="4">T05b</strain>
    </source>
</reference>
<feature type="transmembrane region" description="Helical" evidence="2">
    <location>
        <begin position="455"/>
        <end position="473"/>
    </location>
</feature>
<name>A0ABS2WUA7_9BACT</name>
<dbReference type="RefSeq" id="WP_205459724.1">
    <property type="nucleotide sequence ID" value="NZ_JAFHKK010000026.1"/>
</dbReference>
<dbReference type="Proteomes" id="UP000703590">
    <property type="component" value="Unassembled WGS sequence"/>
</dbReference>
<feature type="compositionally biased region" description="Gly residues" evidence="1">
    <location>
        <begin position="282"/>
        <end position="293"/>
    </location>
</feature>
<evidence type="ECO:0000313" key="4">
    <source>
        <dbReference type="EMBL" id="MBN2965180.1"/>
    </source>
</evidence>
<keyword evidence="2" id="KW-0812">Transmembrane</keyword>
<proteinExistence type="predicted"/>
<evidence type="ECO:0008006" key="6">
    <source>
        <dbReference type="Google" id="ProtNLM"/>
    </source>
</evidence>
<feature type="signal peptide" evidence="3">
    <location>
        <begin position="1"/>
        <end position="17"/>
    </location>
</feature>
<feature type="region of interest" description="Disordered" evidence="1">
    <location>
        <begin position="340"/>
        <end position="374"/>
    </location>
</feature>
<dbReference type="EMBL" id="JAFHKK010000026">
    <property type="protein sequence ID" value="MBN2965180.1"/>
    <property type="molecule type" value="Genomic_DNA"/>
</dbReference>
<keyword evidence="2" id="KW-1133">Transmembrane helix</keyword>
<evidence type="ECO:0000256" key="2">
    <source>
        <dbReference type="SAM" id="Phobius"/>
    </source>
</evidence>
<evidence type="ECO:0000256" key="1">
    <source>
        <dbReference type="SAM" id="MobiDB-lite"/>
    </source>
</evidence>